<proteinExistence type="predicted"/>
<accession>A0AC34QD74</accession>
<evidence type="ECO:0000313" key="2">
    <source>
        <dbReference type="WBParaSite" id="JU765_v2.g1529.t1"/>
    </source>
</evidence>
<reference evidence="2" key="1">
    <citation type="submission" date="2022-11" db="UniProtKB">
        <authorList>
            <consortium name="WormBaseParasite"/>
        </authorList>
    </citation>
    <scope>IDENTIFICATION</scope>
</reference>
<dbReference type="WBParaSite" id="JU765_v2.g1529.t1">
    <property type="protein sequence ID" value="JU765_v2.g1529.t1"/>
    <property type="gene ID" value="JU765_v2.g1529"/>
</dbReference>
<evidence type="ECO:0000313" key="1">
    <source>
        <dbReference type="Proteomes" id="UP000887576"/>
    </source>
</evidence>
<dbReference type="Proteomes" id="UP000887576">
    <property type="component" value="Unplaced"/>
</dbReference>
<sequence>MGQILQAVSIVGAVIMPHNLYLHSALVKSRKVDRSKKEKVVEANKYFFIESGIALACSFVINLFVVSVFANGLYGKTNVEVRETCHNRDNGLPSFYKDVFDNDTDDATSDIYHGGAFLGCYFGAAALYIWSVGILAAAAALYIWSVGILAAGQSSTMTGTYAGQFAMEGFLHIRIARWKRILITRSLAILPTIAVVVFAGGIDKITGLNDLLNCIMMFQLPFALMPVLTFNASPAVMREFVINKPAKAFYLCVSIGVILINYFFLVEYIKDNYNTRIGWAVFAIIMVFYSAFVVYIAYYMLGAMGFYQFLSKDSKFGKMLPPPNEEAFDAPWQGIRRNSSDSTPSIISGWEVQLPEN</sequence>
<organism evidence="1 2">
    <name type="scientific">Panagrolaimus sp. JU765</name>
    <dbReference type="NCBI Taxonomy" id="591449"/>
    <lineage>
        <taxon>Eukaryota</taxon>
        <taxon>Metazoa</taxon>
        <taxon>Ecdysozoa</taxon>
        <taxon>Nematoda</taxon>
        <taxon>Chromadorea</taxon>
        <taxon>Rhabditida</taxon>
        <taxon>Tylenchina</taxon>
        <taxon>Panagrolaimomorpha</taxon>
        <taxon>Panagrolaimoidea</taxon>
        <taxon>Panagrolaimidae</taxon>
        <taxon>Panagrolaimus</taxon>
    </lineage>
</organism>
<protein>
    <submittedName>
        <fullName evidence="2">Uncharacterized protein</fullName>
    </submittedName>
</protein>
<name>A0AC34QD74_9BILA</name>